<evidence type="ECO:0000256" key="2">
    <source>
        <dbReference type="ARBA" id="ARBA00010183"/>
    </source>
</evidence>
<comment type="caution">
    <text evidence="11">The sequence shown here is derived from an EMBL/GenBank/DDBJ whole genome shotgun (WGS) entry which is preliminary data.</text>
</comment>
<evidence type="ECO:0000259" key="9">
    <source>
        <dbReference type="PROSITE" id="PS50137"/>
    </source>
</evidence>
<keyword evidence="5 8" id="KW-0255">Endonuclease</keyword>
<dbReference type="Proteomes" id="UP000566813">
    <property type="component" value="Unassembled WGS sequence"/>
</dbReference>
<feature type="active site" evidence="8">
    <location>
        <position position="141"/>
    </location>
</feature>
<feature type="domain" description="DRBM" evidence="9">
    <location>
        <begin position="177"/>
        <end position="245"/>
    </location>
</feature>
<dbReference type="GO" id="GO:0046872">
    <property type="term" value="F:metal ion binding"/>
    <property type="evidence" value="ECO:0007669"/>
    <property type="project" value="UniProtKB-KW"/>
</dbReference>
<dbReference type="GO" id="GO:0006397">
    <property type="term" value="P:mRNA processing"/>
    <property type="evidence" value="ECO:0007669"/>
    <property type="project" value="UniProtKB-UniRule"/>
</dbReference>
<dbReference type="Gene3D" id="1.10.1520.10">
    <property type="entry name" value="Ribonuclease III domain"/>
    <property type="match status" value="1"/>
</dbReference>
<dbReference type="GO" id="GO:0006364">
    <property type="term" value="P:rRNA processing"/>
    <property type="evidence" value="ECO:0007669"/>
    <property type="project" value="UniProtKB-UniRule"/>
</dbReference>
<dbReference type="PROSITE" id="PS00517">
    <property type="entry name" value="RNASE_3_1"/>
    <property type="match status" value="1"/>
</dbReference>
<dbReference type="SUPFAM" id="SSF54768">
    <property type="entry name" value="dsRNA-binding domain-like"/>
    <property type="match status" value="1"/>
</dbReference>
<dbReference type="Gene3D" id="3.30.160.20">
    <property type="match status" value="1"/>
</dbReference>
<dbReference type="PANTHER" id="PTHR11207:SF0">
    <property type="entry name" value="RIBONUCLEASE 3"/>
    <property type="match status" value="1"/>
</dbReference>
<dbReference type="CDD" id="cd10845">
    <property type="entry name" value="DSRM_RNAse_III_family"/>
    <property type="match status" value="1"/>
</dbReference>
<dbReference type="GO" id="GO:0019843">
    <property type="term" value="F:rRNA binding"/>
    <property type="evidence" value="ECO:0007669"/>
    <property type="project" value="UniProtKB-KW"/>
</dbReference>
<keyword evidence="8" id="KW-0699">rRNA-binding</keyword>
<dbReference type="SMART" id="SM00358">
    <property type="entry name" value="DSRM"/>
    <property type="match status" value="1"/>
</dbReference>
<dbReference type="EC" id="3.1.26.3" evidence="8"/>
<dbReference type="InterPro" id="IPR036389">
    <property type="entry name" value="RNase_III_sf"/>
</dbReference>
<dbReference type="PROSITE" id="PS50137">
    <property type="entry name" value="DS_RBD"/>
    <property type="match status" value="1"/>
</dbReference>
<keyword evidence="8" id="KW-0479">Metal-binding</keyword>
<keyword evidence="8" id="KW-0963">Cytoplasm</keyword>
<feature type="binding site" evidence="8">
    <location>
        <position position="66"/>
    </location>
    <ligand>
        <name>Mg(2+)</name>
        <dbReference type="ChEBI" id="CHEBI:18420"/>
    </ligand>
</feature>
<keyword evidence="4 8" id="KW-0540">Nuclease</keyword>
<dbReference type="PROSITE" id="PS50142">
    <property type="entry name" value="RNASE_3_2"/>
    <property type="match status" value="1"/>
</dbReference>
<evidence type="ECO:0000256" key="5">
    <source>
        <dbReference type="ARBA" id="ARBA00022759"/>
    </source>
</evidence>
<dbReference type="GO" id="GO:0010468">
    <property type="term" value="P:regulation of gene expression"/>
    <property type="evidence" value="ECO:0007669"/>
    <property type="project" value="TreeGrafter"/>
</dbReference>
<dbReference type="HAMAP" id="MF_00104">
    <property type="entry name" value="RNase_III"/>
    <property type="match status" value="1"/>
</dbReference>
<dbReference type="InterPro" id="IPR011907">
    <property type="entry name" value="RNase_III"/>
</dbReference>
<reference evidence="11 12" key="1">
    <citation type="submission" date="2020-08" db="EMBL/GenBank/DDBJ databases">
        <title>The genome sequence of type strain Novosphingobium flavum NBRC 111647.</title>
        <authorList>
            <person name="Liu Y."/>
        </authorList>
    </citation>
    <scope>NUCLEOTIDE SEQUENCE [LARGE SCALE GENOMIC DNA]</scope>
    <source>
        <strain evidence="11 12">NBRC 111647</strain>
    </source>
</reference>
<dbReference type="NCBIfam" id="TIGR02191">
    <property type="entry name" value="RNaseIII"/>
    <property type="match status" value="1"/>
</dbReference>
<dbReference type="PANTHER" id="PTHR11207">
    <property type="entry name" value="RIBONUCLEASE III"/>
    <property type="match status" value="1"/>
</dbReference>
<keyword evidence="6 8" id="KW-0378">Hydrolase</keyword>
<dbReference type="GO" id="GO:0003725">
    <property type="term" value="F:double-stranded RNA binding"/>
    <property type="evidence" value="ECO:0007669"/>
    <property type="project" value="TreeGrafter"/>
</dbReference>
<sequence>MGQTVDLADRDPLEPDRGHVLSVTLSPETAAFLGKLLGEPPREPALWLEALTHGSTGEPRNYERLEFLGDRVLGLVIADWLFERGTGNEGKLSQRLNALVSRDTNAAVARAVGLSAHIRLGKQARDDGGADSDNILGDVMEALLGASFLTRGFELTRGLVRRLWTDAVEGRVGQQKHPKSALQEWAAGNRRKLPEYKVLERTGPDHAAQFTVAVAIKGVGEVEATGSSKQEAETLAAAEFLRRFG</sequence>
<dbReference type="SMART" id="SM00535">
    <property type="entry name" value="RIBOc"/>
    <property type="match status" value="1"/>
</dbReference>
<dbReference type="CDD" id="cd00593">
    <property type="entry name" value="RIBOc"/>
    <property type="match status" value="1"/>
</dbReference>
<keyword evidence="8" id="KW-0460">Magnesium</keyword>
<comment type="catalytic activity">
    <reaction evidence="1 8">
        <text>Endonucleolytic cleavage to 5'-phosphomonoester.</text>
        <dbReference type="EC" id="3.1.26.3"/>
    </reaction>
</comment>
<evidence type="ECO:0000313" key="12">
    <source>
        <dbReference type="Proteomes" id="UP000566813"/>
    </source>
</evidence>
<keyword evidence="12" id="KW-1185">Reference proteome</keyword>
<feature type="active site" evidence="8">
    <location>
        <position position="70"/>
    </location>
</feature>
<dbReference type="AlphaFoldDB" id="A0A7X1KK30"/>
<gene>
    <name evidence="8 11" type="primary">rnc</name>
    <name evidence="11" type="ORF">H7F51_01105</name>
</gene>
<comment type="function">
    <text evidence="8">Digests double-stranded RNA. Involved in the processing of primary rRNA transcript to yield the immediate precursors to the large and small rRNAs (23S and 16S). Processes some mRNAs, and tRNAs when they are encoded in the rRNA operon. Processes pre-crRNA and tracrRNA of type II CRISPR loci if present in the organism.</text>
</comment>
<evidence type="ECO:0000313" key="11">
    <source>
        <dbReference type="EMBL" id="MBC2664109.1"/>
    </source>
</evidence>
<dbReference type="GO" id="GO:0005737">
    <property type="term" value="C:cytoplasm"/>
    <property type="evidence" value="ECO:0007669"/>
    <property type="project" value="UniProtKB-SubCell"/>
</dbReference>
<evidence type="ECO:0000256" key="8">
    <source>
        <dbReference type="HAMAP-Rule" id="MF_00104"/>
    </source>
</evidence>
<evidence type="ECO:0000256" key="3">
    <source>
        <dbReference type="ARBA" id="ARBA00022664"/>
    </source>
</evidence>
<comment type="subunit">
    <text evidence="8">Homodimer.</text>
</comment>
<evidence type="ECO:0000256" key="4">
    <source>
        <dbReference type="ARBA" id="ARBA00022722"/>
    </source>
</evidence>
<dbReference type="InterPro" id="IPR000999">
    <property type="entry name" value="RNase_III_dom"/>
</dbReference>
<dbReference type="Pfam" id="PF00035">
    <property type="entry name" value="dsrm"/>
    <property type="match status" value="1"/>
</dbReference>
<dbReference type="GO" id="GO:0008033">
    <property type="term" value="P:tRNA processing"/>
    <property type="evidence" value="ECO:0007669"/>
    <property type="project" value="UniProtKB-KW"/>
</dbReference>
<name>A0A7X1KK30_9SPHN</name>
<keyword evidence="8" id="KW-0819">tRNA processing</keyword>
<comment type="cofactor">
    <cofactor evidence="8">
        <name>Mg(2+)</name>
        <dbReference type="ChEBI" id="CHEBI:18420"/>
    </cofactor>
</comment>
<keyword evidence="7 8" id="KW-0694">RNA-binding</keyword>
<dbReference type="InterPro" id="IPR014720">
    <property type="entry name" value="dsRBD_dom"/>
</dbReference>
<feature type="domain" description="RNase III" evidence="10">
    <location>
        <begin position="30"/>
        <end position="152"/>
    </location>
</feature>
<organism evidence="11 12">
    <name type="scientific">Novosphingobium flavum</name>
    <dbReference type="NCBI Taxonomy" id="1778672"/>
    <lineage>
        <taxon>Bacteria</taxon>
        <taxon>Pseudomonadati</taxon>
        <taxon>Pseudomonadota</taxon>
        <taxon>Alphaproteobacteria</taxon>
        <taxon>Sphingomonadales</taxon>
        <taxon>Sphingomonadaceae</taxon>
        <taxon>Novosphingobium</taxon>
    </lineage>
</organism>
<feature type="binding site" evidence="8">
    <location>
        <position position="141"/>
    </location>
    <ligand>
        <name>Mg(2+)</name>
        <dbReference type="ChEBI" id="CHEBI:18420"/>
    </ligand>
</feature>
<evidence type="ECO:0000256" key="1">
    <source>
        <dbReference type="ARBA" id="ARBA00000109"/>
    </source>
</evidence>
<evidence type="ECO:0000256" key="7">
    <source>
        <dbReference type="ARBA" id="ARBA00022884"/>
    </source>
</evidence>
<feature type="binding site" evidence="8">
    <location>
        <position position="138"/>
    </location>
    <ligand>
        <name>Mg(2+)</name>
        <dbReference type="ChEBI" id="CHEBI:18420"/>
    </ligand>
</feature>
<evidence type="ECO:0000259" key="10">
    <source>
        <dbReference type="PROSITE" id="PS50142"/>
    </source>
</evidence>
<dbReference type="Pfam" id="PF14622">
    <property type="entry name" value="Ribonucleas_3_3"/>
    <property type="match status" value="1"/>
</dbReference>
<comment type="subcellular location">
    <subcellularLocation>
        <location evidence="8">Cytoplasm</location>
    </subcellularLocation>
</comment>
<keyword evidence="3 8" id="KW-0507">mRNA processing</keyword>
<proteinExistence type="inferred from homology"/>
<dbReference type="SUPFAM" id="SSF69065">
    <property type="entry name" value="RNase III domain-like"/>
    <property type="match status" value="1"/>
</dbReference>
<keyword evidence="8" id="KW-0698">rRNA processing</keyword>
<protein>
    <recommendedName>
        <fullName evidence="8">Ribonuclease 3</fullName>
        <ecNumber evidence="8">3.1.26.3</ecNumber>
    </recommendedName>
    <alternativeName>
        <fullName evidence="8">Ribonuclease III</fullName>
        <shortName evidence="8">RNase III</shortName>
    </alternativeName>
</protein>
<dbReference type="GO" id="GO:0004525">
    <property type="term" value="F:ribonuclease III activity"/>
    <property type="evidence" value="ECO:0007669"/>
    <property type="project" value="UniProtKB-UniRule"/>
</dbReference>
<evidence type="ECO:0000256" key="6">
    <source>
        <dbReference type="ARBA" id="ARBA00022801"/>
    </source>
</evidence>
<accession>A0A7X1KK30</accession>
<comment type="similarity">
    <text evidence="2">Belongs to the ribonuclease III family.</text>
</comment>
<dbReference type="EMBL" id="JACLAW010000001">
    <property type="protein sequence ID" value="MBC2664109.1"/>
    <property type="molecule type" value="Genomic_DNA"/>
</dbReference>